<protein>
    <submittedName>
        <fullName evidence="2">Hpt domain-containing protein</fullName>
    </submittedName>
</protein>
<proteinExistence type="predicted"/>
<dbReference type="Gene3D" id="1.20.120.160">
    <property type="entry name" value="HPT domain"/>
    <property type="match status" value="1"/>
</dbReference>
<feature type="domain" description="HPt" evidence="1">
    <location>
        <begin position="41"/>
        <end position="105"/>
    </location>
</feature>
<dbReference type="KEGG" id="ehn:H9Q80_10495"/>
<evidence type="ECO:0000259" key="1">
    <source>
        <dbReference type="Pfam" id="PF01627"/>
    </source>
</evidence>
<dbReference type="GO" id="GO:0000160">
    <property type="term" value="P:phosphorelay signal transduction system"/>
    <property type="evidence" value="ECO:0007669"/>
    <property type="project" value="InterPro"/>
</dbReference>
<accession>A0A7G9GIU0</accession>
<dbReference type="SUPFAM" id="SSF47226">
    <property type="entry name" value="Histidine-containing phosphotransfer domain, HPT domain"/>
    <property type="match status" value="1"/>
</dbReference>
<keyword evidence="3" id="KW-1185">Reference proteome</keyword>
<dbReference type="InterPro" id="IPR008207">
    <property type="entry name" value="Sig_transdc_His_kin_Hpt_dom"/>
</dbReference>
<organism evidence="2 3">
    <name type="scientific">[Eubacterium] hominis</name>
    <dbReference type="NCBI Taxonomy" id="2764325"/>
    <lineage>
        <taxon>Bacteria</taxon>
        <taxon>Bacillati</taxon>
        <taxon>Bacillota</taxon>
        <taxon>Erysipelotrichia</taxon>
        <taxon>Erysipelotrichales</taxon>
        <taxon>Erysipelotrichaceae</taxon>
        <taxon>Amedibacillus</taxon>
    </lineage>
</organism>
<gene>
    <name evidence="2" type="ORF">H9Q80_10495</name>
</gene>
<dbReference type="AlphaFoldDB" id="A0A7G9GIU0"/>
<sequence length="116" mass="13766">MKPEFNEIGIEYEELMGRFANNASMANRFLKAFLNDQTFIQLQQHYTNHDQEELMKDIHTLKGLSGNLSMMQLYHITNTWLCDLRSNNLQTSEQYYQQCLKEYTNITQGLKEIFSE</sequence>
<dbReference type="Pfam" id="PF01627">
    <property type="entry name" value="Hpt"/>
    <property type="match status" value="1"/>
</dbReference>
<name>A0A7G9GIU0_9FIRM</name>
<evidence type="ECO:0000313" key="3">
    <source>
        <dbReference type="Proteomes" id="UP000515856"/>
    </source>
</evidence>
<dbReference type="EMBL" id="CP060636">
    <property type="protein sequence ID" value="QNM10722.1"/>
    <property type="molecule type" value="Genomic_DNA"/>
</dbReference>
<dbReference type="Proteomes" id="UP000515856">
    <property type="component" value="Chromosome"/>
</dbReference>
<dbReference type="RefSeq" id="WP_117454449.1">
    <property type="nucleotide sequence ID" value="NZ_CP060636.1"/>
</dbReference>
<dbReference type="InterPro" id="IPR036641">
    <property type="entry name" value="HPT_dom_sf"/>
</dbReference>
<reference evidence="2 3" key="1">
    <citation type="submission" date="2020-08" db="EMBL/GenBank/DDBJ databases">
        <authorList>
            <person name="Liu C."/>
            <person name="Sun Q."/>
        </authorList>
    </citation>
    <scope>NUCLEOTIDE SEQUENCE [LARGE SCALE GENOMIC DNA]</scope>
    <source>
        <strain evidence="2 3">NSJ-61</strain>
    </source>
</reference>
<evidence type="ECO:0000313" key="2">
    <source>
        <dbReference type="EMBL" id="QNM10722.1"/>
    </source>
</evidence>